<feature type="region of interest" description="Disordered" evidence="2">
    <location>
        <begin position="39"/>
        <end position="117"/>
    </location>
</feature>
<reference evidence="3" key="1">
    <citation type="submission" date="2023-03" db="EMBL/GenBank/DDBJ databases">
        <title>Massive genome expansion in bonnet fungi (Mycena s.s.) driven by repeated elements and novel gene families across ecological guilds.</title>
        <authorList>
            <consortium name="Lawrence Berkeley National Laboratory"/>
            <person name="Harder C.B."/>
            <person name="Miyauchi S."/>
            <person name="Viragh M."/>
            <person name="Kuo A."/>
            <person name="Thoen E."/>
            <person name="Andreopoulos B."/>
            <person name="Lu D."/>
            <person name="Skrede I."/>
            <person name="Drula E."/>
            <person name="Henrissat B."/>
            <person name="Morin E."/>
            <person name="Kohler A."/>
            <person name="Barry K."/>
            <person name="LaButti K."/>
            <person name="Morin E."/>
            <person name="Salamov A."/>
            <person name="Lipzen A."/>
            <person name="Mereny Z."/>
            <person name="Hegedus B."/>
            <person name="Baldrian P."/>
            <person name="Stursova M."/>
            <person name="Weitz H."/>
            <person name="Taylor A."/>
            <person name="Grigoriev I.V."/>
            <person name="Nagy L.G."/>
            <person name="Martin F."/>
            <person name="Kauserud H."/>
        </authorList>
    </citation>
    <scope>NUCLEOTIDE SEQUENCE</scope>
    <source>
        <strain evidence="3">CBHHK182m</strain>
    </source>
</reference>
<evidence type="ECO:0000256" key="2">
    <source>
        <dbReference type="SAM" id="MobiDB-lite"/>
    </source>
</evidence>
<dbReference type="EMBL" id="JARKIB010000006">
    <property type="protein sequence ID" value="KAJ7779208.1"/>
    <property type="molecule type" value="Genomic_DNA"/>
</dbReference>
<sequence>MPPVLPLTPLPTAFPSNPLHQRVPVAVQSIEPRALSPLVPTLAPTKSDCEFPLPRYNDSPNSYFKRRRGRSRSPGQSHDASRYGRDGYGPPRYTSRNHLSRSPPKRYPHDSRSPNTSRLDIYYVPESLPCPSTPEPLSQLPRCYFHPDCPPPDSEIPSDLNYGPEPPPISTAIPTLDNGPEPSPASTSASHCANVIHTSTPTPTPQSLNMIVEDTASLLAEFWITRQTIADAAARGRVVETELVRLGAESYALTSSVALSLDVVEQMEQLSLRIASEKVNLREAQQILADALRECEMPVVVPELLKLMQGHNEYDDGWC</sequence>
<feature type="coiled-coil region" evidence="1">
    <location>
        <begin position="267"/>
        <end position="294"/>
    </location>
</feature>
<accession>A0AAD7NWZ2</accession>
<keyword evidence="1" id="KW-0175">Coiled coil</keyword>
<gene>
    <name evidence="3" type="ORF">B0H16DRAFT_808810</name>
</gene>
<keyword evidence="4" id="KW-1185">Reference proteome</keyword>
<proteinExistence type="predicted"/>
<feature type="region of interest" description="Disordered" evidence="2">
    <location>
        <begin position="165"/>
        <end position="189"/>
    </location>
</feature>
<organism evidence="3 4">
    <name type="scientific">Mycena metata</name>
    <dbReference type="NCBI Taxonomy" id="1033252"/>
    <lineage>
        <taxon>Eukaryota</taxon>
        <taxon>Fungi</taxon>
        <taxon>Dikarya</taxon>
        <taxon>Basidiomycota</taxon>
        <taxon>Agaricomycotina</taxon>
        <taxon>Agaricomycetes</taxon>
        <taxon>Agaricomycetidae</taxon>
        <taxon>Agaricales</taxon>
        <taxon>Marasmiineae</taxon>
        <taxon>Mycenaceae</taxon>
        <taxon>Mycena</taxon>
    </lineage>
</organism>
<protein>
    <submittedName>
        <fullName evidence="3">Uncharacterized protein</fullName>
    </submittedName>
</protein>
<comment type="caution">
    <text evidence="3">The sequence shown here is derived from an EMBL/GenBank/DDBJ whole genome shotgun (WGS) entry which is preliminary data.</text>
</comment>
<evidence type="ECO:0000313" key="3">
    <source>
        <dbReference type="EMBL" id="KAJ7779208.1"/>
    </source>
</evidence>
<dbReference type="Proteomes" id="UP001215598">
    <property type="component" value="Unassembled WGS sequence"/>
</dbReference>
<evidence type="ECO:0000256" key="1">
    <source>
        <dbReference type="SAM" id="Coils"/>
    </source>
</evidence>
<evidence type="ECO:0000313" key="4">
    <source>
        <dbReference type="Proteomes" id="UP001215598"/>
    </source>
</evidence>
<name>A0AAD7NWZ2_9AGAR</name>
<dbReference type="AlphaFoldDB" id="A0AAD7NWZ2"/>